<reference evidence="1" key="1">
    <citation type="submission" date="2019-03" db="EMBL/GenBank/DDBJ databases">
        <title>WGS assembly of Setaria viridis.</title>
        <authorList>
            <person name="Huang P."/>
            <person name="Jenkins J."/>
            <person name="Grimwood J."/>
            <person name="Barry K."/>
            <person name="Healey A."/>
            <person name="Mamidi S."/>
            <person name="Sreedasyam A."/>
            <person name="Shu S."/>
            <person name="Feldman M."/>
            <person name="Wu J."/>
            <person name="Yu Y."/>
            <person name="Chen C."/>
            <person name="Johnson J."/>
            <person name="Rokhsar D."/>
            <person name="Baxter I."/>
            <person name="Schmutz J."/>
            <person name="Brutnell T."/>
            <person name="Kellogg E."/>
        </authorList>
    </citation>
    <scope>NUCLEOTIDE SEQUENCE [LARGE SCALE GENOMIC DNA]</scope>
</reference>
<accession>A0A4U6TJR5</accession>
<name>A0A4U6TJR5_SETVI</name>
<sequence length="66" mass="7459">MEVSLPRISSMHIRFIFFLVQGESQIKDGGGAPAHGRNQIDFDLLMPDLLNDAWMHNLHGGSNRRI</sequence>
<dbReference type="Gramene" id="TKW01185">
    <property type="protein sequence ID" value="TKW01185"/>
    <property type="gene ID" value="SEVIR_8G162801v2"/>
</dbReference>
<evidence type="ECO:0000313" key="2">
    <source>
        <dbReference type="Proteomes" id="UP000298652"/>
    </source>
</evidence>
<evidence type="ECO:0000313" key="1">
    <source>
        <dbReference type="EMBL" id="TKW01185.1"/>
    </source>
</evidence>
<protein>
    <submittedName>
        <fullName evidence="1">Uncharacterized protein</fullName>
    </submittedName>
</protein>
<gene>
    <name evidence="1" type="ORF">SEVIR_8G162801v2</name>
</gene>
<dbReference type="Proteomes" id="UP000298652">
    <property type="component" value="Chromosome 8"/>
</dbReference>
<proteinExistence type="predicted"/>
<keyword evidence="2" id="KW-1185">Reference proteome</keyword>
<organism evidence="1 2">
    <name type="scientific">Setaria viridis</name>
    <name type="common">Green bristlegrass</name>
    <name type="synonym">Setaria italica subsp. viridis</name>
    <dbReference type="NCBI Taxonomy" id="4556"/>
    <lineage>
        <taxon>Eukaryota</taxon>
        <taxon>Viridiplantae</taxon>
        <taxon>Streptophyta</taxon>
        <taxon>Embryophyta</taxon>
        <taxon>Tracheophyta</taxon>
        <taxon>Spermatophyta</taxon>
        <taxon>Magnoliopsida</taxon>
        <taxon>Liliopsida</taxon>
        <taxon>Poales</taxon>
        <taxon>Poaceae</taxon>
        <taxon>PACMAD clade</taxon>
        <taxon>Panicoideae</taxon>
        <taxon>Panicodae</taxon>
        <taxon>Paniceae</taxon>
        <taxon>Cenchrinae</taxon>
        <taxon>Setaria</taxon>
    </lineage>
</organism>
<dbReference type="EMBL" id="CM016559">
    <property type="protein sequence ID" value="TKW01185.1"/>
    <property type="molecule type" value="Genomic_DNA"/>
</dbReference>
<dbReference type="AlphaFoldDB" id="A0A4U6TJR5"/>